<sequence>MAKTLRPMNNGAALWSGGSIKRLVYVAATLFLWIPSLHCKTVSGVFNTYVAQAGRGQYVTSFAFHGDAVLTFTVNSTGTEANLHLFVSEDWKDAAGDTNCHRRLAKAKELISINETSGSRPVSHYVYPRIWHIVYSDVYTCDTNRPVSPVEKPNFIHYTLQLFNPDSIGNPTEHFGDQETGLLKFYQLLTVIYFAVACVVAPQLYQTLSKGGPMQLVIQLLTFSMSLQAVGVLIFVVHFYRYSHDGVGSPYLELSSEFLDMLSQFAVLFMLLSLSLGWSLASAHSVCRYSHLRDMSRKPAARVVAVLGLVQGLMFMWEQSQDVNRRMYHAQRSYAGISLVLLRILLAAMFAVKLKELIRSERSSLKRQFYSSFTKLCMMWFLCYPFIIVLSWMFSEYLRYKLITMGVLVCQSVAGVLLYRLFLSRSLYWEVSALSSTLPLRFDPRFGMKLYS</sequence>
<evidence type="ECO:0000313" key="9">
    <source>
        <dbReference type="Proteomes" id="UP000694888"/>
    </source>
</evidence>
<feature type="transmembrane region" description="Helical" evidence="6">
    <location>
        <begin position="185"/>
        <end position="205"/>
    </location>
</feature>
<reference evidence="10" key="1">
    <citation type="submission" date="2025-08" db="UniProtKB">
        <authorList>
            <consortium name="RefSeq"/>
        </authorList>
    </citation>
    <scope>IDENTIFICATION</scope>
</reference>
<feature type="transmembrane region" description="Helical" evidence="6">
    <location>
        <begin position="373"/>
        <end position="394"/>
    </location>
</feature>
<dbReference type="Proteomes" id="UP000694888">
    <property type="component" value="Unplaced"/>
</dbReference>
<feature type="transmembrane region" description="Helical" evidence="6">
    <location>
        <begin position="261"/>
        <end position="280"/>
    </location>
</feature>
<evidence type="ECO:0000256" key="4">
    <source>
        <dbReference type="ARBA" id="ARBA00023136"/>
    </source>
</evidence>
<evidence type="ECO:0000256" key="2">
    <source>
        <dbReference type="ARBA" id="ARBA00022692"/>
    </source>
</evidence>
<evidence type="ECO:0000259" key="8">
    <source>
        <dbReference type="Pfam" id="PF21870"/>
    </source>
</evidence>
<evidence type="ECO:0000259" key="7">
    <source>
        <dbReference type="Pfam" id="PF10192"/>
    </source>
</evidence>
<gene>
    <name evidence="10" type="primary">LOC101854550</name>
</gene>
<evidence type="ECO:0000256" key="1">
    <source>
        <dbReference type="ARBA" id="ARBA00004141"/>
    </source>
</evidence>
<feature type="transmembrane region" description="Helical" evidence="6">
    <location>
        <begin position="217"/>
        <end position="241"/>
    </location>
</feature>
<name>A0ABM0JFP8_APLCA</name>
<feature type="domain" description="GPR180-like N-terminal" evidence="8">
    <location>
        <begin position="41"/>
        <end position="142"/>
    </location>
</feature>
<accession>A0ABM0JFP8</accession>
<feature type="transmembrane region" description="Helical" evidence="6">
    <location>
        <begin position="333"/>
        <end position="352"/>
    </location>
</feature>
<dbReference type="Pfam" id="PF21870">
    <property type="entry name" value="GP180_GOLD"/>
    <property type="match status" value="1"/>
</dbReference>
<dbReference type="InterPro" id="IPR047831">
    <property type="entry name" value="GPR180/TMEM145"/>
</dbReference>
<protein>
    <submittedName>
        <fullName evidence="10">Integral membrane protein GPR180</fullName>
    </submittedName>
</protein>
<dbReference type="Pfam" id="PF10192">
    <property type="entry name" value="GPR180-TMEM145_TM"/>
    <property type="match status" value="1"/>
</dbReference>
<dbReference type="InterPro" id="IPR053880">
    <property type="entry name" value="GPR180-like_N"/>
</dbReference>
<dbReference type="RefSeq" id="XP_005092610.1">
    <property type="nucleotide sequence ID" value="XM_005092553.3"/>
</dbReference>
<keyword evidence="4 6" id="KW-0472">Membrane</keyword>
<feature type="transmembrane region" description="Helical" evidence="6">
    <location>
        <begin position="300"/>
        <end position="317"/>
    </location>
</feature>
<keyword evidence="9" id="KW-1185">Reference proteome</keyword>
<keyword evidence="5" id="KW-0325">Glycoprotein</keyword>
<keyword evidence="3 6" id="KW-1133">Transmembrane helix</keyword>
<keyword evidence="2 6" id="KW-0812">Transmembrane</keyword>
<feature type="transmembrane region" description="Helical" evidence="6">
    <location>
        <begin position="400"/>
        <end position="422"/>
    </location>
</feature>
<feature type="domain" description="GPR180/TMEM145 transmembrane" evidence="7">
    <location>
        <begin position="190"/>
        <end position="418"/>
    </location>
</feature>
<dbReference type="GeneID" id="101854550"/>
<evidence type="ECO:0000256" key="6">
    <source>
        <dbReference type="SAM" id="Phobius"/>
    </source>
</evidence>
<evidence type="ECO:0000313" key="10">
    <source>
        <dbReference type="RefSeq" id="XP_005092610.1"/>
    </source>
</evidence>
<proteinExistence type="predicted"/>
<evidence type="ECO:0000256" key="3">
    <source>
        <dbReference type="ARBA" id="ARBA00022989"/>
    </source>
</evidence>
<dbReference type="PANTHER" id="PTHR23252">
    <property type="entry name" value="INTIMAL THICKNESS RECEPTOR-RELATED"/>
    <property type="match status" value="1"/>
</dbReference>
<evidence type="ECO:0000256" key="5">
    <source>
        <dbReference type="ARBA" id="ARBA00023180"/>
    </source>
</evidence>
<dbReference type="InterPro" id="IPR019336">
    <property type="entry name" value="GPR180/TMEM145_TM"/>
</dbReference>
<organism evidence="9 10">
    <name type="scientific">Aplysia californica</name>
    <name type="common">California sea hare</name>
    <dbReference type="NCBI Taxonomy" id="6500"/>
    <lineage>
        <taxon>Eukaryota</taxon>
        <taxon>Metazoa</taxon>
        <taxon>Spiralia</taxon>
        <taxon>Lophotrochozoa</taxon>
        <taxon>Mollusca</taxon>
        <taxon>Gastropoda</taxon>
        <taxon>Heterobranchia</taxon>
        <taxon>Euthyneura</taxon>
        <taxon>Tectipleura</taxon>
        <taxon>Aplysiida</taxon>
        <taxon>Aplysioidea</taxon>
        <taxon>Aplysiidae</taxon>
        <taxon>Aplysia</taxon>
    </lineage>
</organism>
<dbReference type="PANTHER" id="PTHR23252:SF29">
    <property type="entry name" value="INTEGRAL MEMBRANE PROTEIN GPR180"/>
    <property type="match status" value="1"/>
</dbReference>
<comment type="subcellular location">
    <subcellularLocation>
        <location evidence="1">Membrane</location>
        <topology evidence="1">Multi-pass membrane protein</topology>
    </subcellularLocation>
</comment>